<dbReference type="GO" id="GO:0052655">
    <property type="term" value="F:L-valine-2-oxoglutarate transaminase activity"/>
    <property type="evidence" value="ECO:0007669"/>
    <property type="project" value="RHEA"/>
</dbReference>
<keyword evidence="10 16" id="KW-0663">Pyridoxal phosphate</keyword>
<dbReference type="InterPro" id="IPR043132">
    <property type="entry name" value="BCAT-like_C"/>
</dbReference>
<dbReference type="NCBIfam" id="NF005146">
    <property type="entry name" value="PRK06606.1"/>
    <property type="match status" value="1"/>
</dbReference>
<gene>
    <name evidence="16" type="primary">ilvE</name>
    <name evidence="17" type="ORF">ALNOE001_16900</name>
</gene>
<dbReference type="Gene3D" id="3.20.10.10">
    <property type="entry name" value="D-amino Acid Aminotransferase, subunit A, domain 2"/>
    <property type="match status" value="1"/>
</dbReference>
<reference evidence="17 18" key="1">
    <citation type="submission" date="2018-06" db="EMBL/GenBank/DDBJ databases">
        <title>Genomic insight into two independent archaeal endosymbiosis events.</title>
        <authorList>
            <person name="Lind A.E."/>
            <person name="Lewis W.H."/>
            <person name="Spang A."/>
            <person name="Guy L."/>
            <person name="Embley M.T."/>
            <person name="Ettema T.J.G."/>
        </authorList>
    </citation>
    <scope>NUCLEOTIDE SEQUENCE [LARGE SCALE GENOMIC DNA]</scope>
    <source>
        <strain evidence="17">NOE</strain>
    </source>
</reference>
<dbReference type="FunFam" id="3.20.10.10:FF:000001">
    <property type="entry name" value="Branched-chain-amino-acid aminotransferase"/>
    <property type="match status" value="1"/>
</dbReference>
<comment type="catalytic activity">
    <reaction evidence="14 16">
        <text>L-leucine + 2-oxoglutarate = 4-methyl-2-oxopentanoate + L-glutamate</text>
        <dbReference type="Rhea" id="RHEA:18321"/>
        <dbReference type="ChEBI" id="CHEBI:16810"/>
        <dbReference type="ChEBI" id="CHEBI:17865"/>
        <dbReference type="ChEBI" id="CHEBI:29985"/>
        <dbReference type="ChEBI" id="CHEBI:57427"/>
        <dbReference type="EC" id="2.6.1.42"/>
    </reaction>
</comment>
<evidence type="ECO:0000313" key="18">
    <source>
        <dbReference type="Proteomes" id="UP000253099"/>
    </source>
</evidence>
<evidence type="ECO:0000256" key="5">
    <source>
        <dbReference type="ARBA" id="ARBA00005072"/>
    </source>
</evidence>
<dbReference type="NCBIfam" id="TIGR01122">
    <property type="entry name" value="ilvE_I"/>
    <property type="match status" value="1"/>
</dbReference>
<dbReference type="PANTHER" id="PTHR42743:SF11">
    <property type="entry name" value="AMINODEOXYCHORISMATE LYASE"/>
    <property type="match status" value="1"/>
</dbReference>
<dbReference type="SUPFAM" id="SSF56752">
    <property type="entry name" value="D-aminoacid aminotransferase-like PLP-dependent enzymes"/>
    <property type="match status" value="1"/>
</dbReference>
<dbReference type="EC" id="2.6.1.42" evidence="16"/>
<comment type="pathway">
    <text evidence="3 16">Amino-acid biosynthesis; L-isoleucine biosynthesis; L-isoleucine from 2-oxobutanoate: step 4/4.</text>
</comment>
<dbReference type="InterPro" id="IPR043131">
    <property type="entry name" value="BCAT-like_N"/>
</dbReference>
<dbReference type="GO" id="GO:0052656">
    <property type="term" value="F:L-isoleucine-2-oxoglutarate transaminase activity"/>
    <property type="evidence" value="ECO:0007669"/>
    <property type="project" value="RHEA"/>
</dbReference>
<evidence type="ECO:0000256" key="1">
    <source>
        <dbReference type="ARBA" id="ARBA00001933"/>
    </source>
</evidence>
<dbReference type="UniPathway" id="UPA00049">
    <property type="reaction ID" value="UER00062"/>
</dbReference>
<comment type="pathway">
    <text evidence="4 16">Amino-acid biosynthesis; L-valine biosynthesis; L-valine from pyruvate: step 4/4.</text>
</comment>
<evidence type="ECO:0000256" key="16">
    <source>
        <dbReference type="RuleBase" id="RU364094"/>
    </source>
</evidence>
<dbReference type="GO" id="GO:0009097">
    <property type="term" value="P:isoleucine biosynthetic process"/>
    <property type="evidence" value="ECO:0007669"/>
    <property type="project" value="UniProtKB-UniPathway"/>
</dbReference>
<dbReference type="InterPro" id="IPR033939">
    <property type="entry name" value="BCAT_family"/>
</dbReference>
<dbReference type="CDD" id="cd01557">
    <property type="entry name" value="BCAT_beta_family"/>
    <property type="match status" value="1"/>
</dbReference>
<dbReference type="GO" id="GO:0005829">
    <property type="term" value="C:cytosol"/>
    <property type="evidence" value="ECO:0007669"/>
    <property type="project" value="TreeGrafter"/>
</dbReference>
<dbReference type="InterPro" id="IPR001544">
    <property type="entry name" value="Aminotrans_IV"/>
</dbReference>
<comment type="catalytic activity">
    <reaction evidence="13 16">
        <text>L-isoleucine + 2-oxoglutarate = (S)-3-methyl-2-oxopentanoate + L-glutamate</text>
        <dbReference type="Rhea" id="RHEA:24801"/>
        <dbReference type="ChEBI" id="CHEBI:16810"/>
        <dbReference type="ChEBI" id="CHEBI:29985"/>
        <dbReference type="ChEBI" id="CHEBI:35146"/>
        <dbReference type="ChEBI" id="CHEBI:58045"/>
        <dbReference type="EC" id="2.6.1.42"/>
    </reaction>
</comment>
<dbReference type="PROSITE" id="PS00770">
    <property type="entry name" value="AA_TRANSFER_CLASS_4"/>
    <property type="match status" value="1"/>
</dbReference>
<dbReference type="InterPro" id="IPR036038">
    <property type="entry name" value="Aminotransferase-like"/>
</dbReference>
<dbReference type="Gene3D" id="3.30.470.10">
    <property type="match status" value="1"/>
</dbReference>
<evidence type="ECO:0000313" key="17">
    <source>
        <dbReference type="EMBL" id="RBQ22632.1"/>
    </source>
</evidence>
<dbReference type="UniPathway" id="UPA00048">
    <property type="reaction ID" value="UER00073"/>
</dbReference>
<comment type="catalytic activity">
    <reaction evidence="12 16">
        <text>L-valine + 2-oxoglutarate = 3-methyl-2-oxobutanoate + L-glutamate</text>
        <dbReference type="Rhea" id="RHEA:24813"/>
        <dbReference type="ChEBI" id="CHEBI:11851"/>
        <dbReference type="ChEBI" id="CHEBI:16810"/>
        <dbReference type="ChEBI" id="CHEBI:29985"/>
        <dbReference type="ChEBI" id="CHEBI:57762"/>
        <dbReference type="EC" id="2.6.1.42"/>
    </reaction>
</comment>
<comment type="function">
    <text evidence="2 16">Acts on leucine, isoleucine and valine.</text>
</comment>
<dbReference type="GO" id="GO:0009098">
    <property type="term" value="P:L-leucine biosynthetic process"/>
    <property type="evidence" value="ECO:0007669"/>
    <property type="project" value="UniProtKB-UniPathway"/>
</dbReference>
<evidence type="ECO:0000256" key="3">
    <source>
        <dbReference type="ARBA" id="ARBA00004824"/>
    </source>
</evidence>
<accession>A0A366MAV1</accession>
<dbReference type="InterPro" id="IPR018300">
    <property type="entry name" value="Aminotrans_IV_CS"/>
</dbReference>
<dbReference type="AlphaFoldDB" id="A0A366MAV1"/>
<keyword evidence="9 16" id="KW-0808">Transferase</keyword>
<evidence type="ECO:0000256" key="4">
    <source>
        <dbReference type="ARBA" id="ARBA00004931"/>
    </source>
</evidence>
<comment type="pathway">
    <text evidence="5 16">Amino-acid biosynthesis; L-leucine biosynthesis; L-leucine from 3-methyl-2-oxobutanoate: step 4/4.</text>
</comment>
<evidence type="ECO:0000256" key="11">
    <source>
        <dbReference type="ARBA" id="ARBA00023304"/>
    </source>
</evidence>
<dbReference type="UniPathway" id="UPA00047">
    <property type="reaction ID" value="UER00058"/>
</dbReference>
<evidence type="ECO:0000256" key="7">
    <source>
        <dbReference type="ARBA" id="ARBA00022576"/>
    </source>
</evidence>
<keyword evidence="8 16" id="KW-0028">Amino-acid biosynthesis</keyword>
<evidence type="ECO:0000256" key="12">
    <source>
        <dbReference type="ARBA" id="ARBA00048212"/>
    </source>
</evidence>
<keyword evidence="7 16" id="KW-0032">Aminotransferase</keyword>
<evidence type="ECO:0000256" key="8">
    <source>
        <dbReference type="ARBA" id="ARBA00022605"/>
    </source>
</evidence>
<sequence>MSWDKNGGKIWMDGEFVNWEDAKIHVLSHVVHYGSSVFEGLRCYKNPNGSAIFRLNEHIDRLFDSAKIYKMTIPFTKEKIANGIKETITINNLKSCYIRPVTFRGYRELGVSSLRCPVVTTIAAWEWGTYLGDDAMENGVDIGVSSWRRFAPDTLPSMAKSGANYMNAQLAKFEAIENGFDEAIMLDYHGYVGEGSGENIFLVKDDVIHTPELSSSILKGITRDSVIKIAKNLGYEVLEEKIPREMVYLADEVFFSGSAAEITPIRSVDKITIGSGEKGLVTDKIQSEFFSIVDGKTEDKFNWLTYLDY</sequence>
<dbReference type="GO" id="GO:0052654">
    <property type="term" value="F:L-leucine-2-oxoglutarate transaminase activity"/>
    <property type="evidence" value="ECO:0007669"/>
    <property type="project" value="RHEA"/>
</dbReference>
<protein>
    <recommendedName>
        <fullName evidence="16">Branched-chain-amino-acid aminotransferase</fullName>
        <shortName evidence="16">BCAT</shortName>
        <ecNumber evidence="16">2.6.1.42</ecNumber>
    </recommendedName>
</protein>
<organism evidence="17 18">
    <name type="scientific">Candidatus Methanobinarius endosymbioticus</name>
    <dbReference type="NCBI Taxonomy" id="2006182"/>
    <lineage>
        <taxon>Archaea</taxon>
        <taxon>Methanobacteriati</taxon>
        <taxon>Methanobacteriota</taxon>
        <taxon>Methanomada group</taxon>
        <taxon>Methanobacteria</taxon>
        <taxon>Methanobacteriales</taxon>
        <taxon>Methanobacteriaceae</taxon>
        <taxon>Candidatus Methanobinarius</taxon>
    </lineage>
</organism>
<evidence type="ECO:0000256" key="13">
    <source>
        <dbReference type="ARBA" id="ARBA00048798"/>
    </source>
</evidence>
<evidence type="ECO:0000256" key="14">
    <source>
        <dbReference type="ARBA" id="ARBA00049229"/>
    </source>
</evidence>
<comment type="caution">
    <text evidence="17">The sequence shown here is derived from an EMBL/GenBank/DDBJ whole genome shotgun (WGS) entry which is preliminary data.</text>
</comment>
<evidence type="ECO:0000256" key="2">
    <source>
        <dbReference type="ARBA" id="ARBA00003109"/>
    </source>
</evidence>
<dbReference type="PANTHER" id="PTHR42743">
    <property type="entry name" value="AMINO-ACID AMINOTRANSFERASE"/>
    <property type="match status" value="1"/>
</dbReference>
<dbReference type="GO" id="GO:0009099">
    <property type="term" value="P:L-valine biosynthetic process"/>
    <property type="evidence" value="ECO:0007669"/>
    <property type="project" value="UniProtKB-UniPathway"/>
</dbReference>
<dbReference type="InterPro" id="IPR005785">
    <property type="entry name" value="B_amino_transI"/>
</dbReference>
<evidence type="ECO:0000256" key="15">
    <source>
        <dbReference type="RuleBase" id="RU004106"/>
    </source>
</evidence>
<name>A0A366MAV1_9EURY</name>
<keyword evidence="18" id="KW-1185">Reference proteome</keyword>
<comment type="cofactor">
    <cofactor evidence="1 16">
        <name>pyridoxal 5'-phosphate</name>
        <dbReference type="ChEBI" id="CHEBI:597326"/>
    </cofactor>
</comment>
<dbReference type="Proteomes" id="UP000253099">
    <property type="component" value="Unassembled WGS sequence"/>
</dbReference>
<evidence type="ECO:0000256" key="10">
    <source>
        <dbReference type="ARBA" id="ARBA00022898"/>
    </source>
</evidence>
<evidence type="ECO:0000256" key="9">
    <source>
        <dbReference type="ARBA" id="ARBA00022679"/>
    </source>
</evidence>
<dbReference type="InterPro" id="IPR050571">
    <property type="entry name" value="Class-IV_PLP-Dep_Aminotrnsfr"/>
</dbReference>
<proteinExistence type="inferred from homology"/>
<dbReference type="EMBL" id="NIZT01000057">
    <property type="protein sequence ID" value="RBQ22632.1"/>
    <property type="molecule type" value="Genomic_DNA"/>
</dbReference>
<comment type="similarity">
    <text evidence="6 15">Belongs to the class-IV pyridoxal-phosphate-dependent aminotransferase family.</text>
</comment>
<evidence type="ECO:0000256" key="6">
    <source>
        <dbReference type="ARBA" id="ARBA00009320"/>
    </source>
</evidence>
<keyword evidence="11 16" id="KW-0100">Branched-chain amino acid biosynthesis</keyword>
<dbReference type="Pfam" id="PF01063">
    <property type="entry name" value="Aminotran_4"/>
    <property type="match status" value="1"/>
</dbReference>